<protein>
    <submittedName>
        <fullName evidence="2">Uncharacterized protein</fullName>
    </submittedName>
</protein>
<dbReference type="Gene3D" id="3.30.420.40">
    <property type="match status" value="1"/>
</dbReference>
<organism evidence="2 3">
    <name type="scientific">Amanita muscaria (strain Koide BX008)</name>
    <dbReference type="NCBI Taxonomy" id="946122"/>
    <lineage>
        <taxon>Eukaryota</taxon>
        <taxon>Fungi</taxon>
        <taxon>Dikarya</taxon>
        <taxon>Basidiomycota</taxon>
        <taxon>Agaricomycotina</taxon>
        <taxon>Agaricomycetes</taxon>
        <taxon>Agaricomycetidae</taxon>
        <taxon>Agaricales</taxon>
        <taxon>Pluteineae</taxon>
        <taxon>Amanitaceae</taxon>
        <taxon>Amanita</taxon>
    </lineage>
</organism>
<dbReference type="Proteomes" id="UP000054549">
    <property type="component" value="Unassembled WGS sequence"/>
</dbReference>
<feature type="compositionally biased region" description="Basic and acidic residues" evidence="1">
    <location>
        <begin position="139"/>
        <end position="149"/>
    </location>
</feature>
<proteinExistence type="predicted"/>
<evidence type="ECO:0000313" key="2">
    <source>
        <dbReference type="EMBL" id="KIL61937.1"/>
    </source>
</evidence>
<dbReference type="PANTHER" id="PTHR14187:SF5">
    <property type="entry name" value="HEAT SHOCK 70 KDA PROTEIN 12A"/>
    <property type="match status" value="1"/>
</dbReference>
<dbReference type="InParanoid" id="A0A0C2WK49"/>
<dbReference type="SUPFAM" id="SSF53067">
    <property type="entry name" value="Actin-like ATPase domain"/>
    <property type="match status" value="1"/>
</dbReference>
<sequence length="1102" mass="122269">MVTHQRKPYLGTEKSLVIGIDVGTTLSGVSYALLKPGKVPRIQSVTRFFGQREGKSKVRSVVCYDQGGNVVAAGPETDPEVNLSNVRRAEWFKLHLCPAIDKRSQLEKVWPHSEPTGGPGENDALGIERGKVEGSNGTKGERDGSKEGHLNTPSREGAERQLLNNRKIPRPVTDDFKMPDRVFTDFLQFLFKSAKEYITETERNLDPTFTWPSIERNTYFVLTHPNGWGRQQQSQMRDAAIAADLVKRSTVADQITFVSEGEASLRFCLDKHSELHQERDGIMVVDCGGGTIGLSAYSQTRQGNFKKIVPPDCLVQGSLFVTSRARDYFKGRFKGSKFGTDDVVEVMARAFDKPEGVKCLFRCSDRPYFVKFGGLRDNDQKYGICGGKFKVEGAQLAKFFEPAVENIIAGIENQRRNTKDGVSIKYVLLVGGFGRSQYLYAKLSDHFDSSDIVILRPDMTHPNKAVADGAVSWYLNHVSTHSDEVVAGHLLDPADPDHLDHENTQVTQANGKYYIPGIFSTILEMDSEVWAKSQLRQAHEFIPVRQSPAWTTVNTPANRGQGTDVNQVQLLQAPESEHLLVGTNQQQREEIKQMKTARPTSADSEQINMLAPPTVVNKADSIFVAEAAGLLRRLNALIEQAASLIADSLIYQEPSKELEDVLNVPIGYIGPWLCNDLHSKPKEASTEPDHLITQIALQSGLVNACSYIINNGIAPSDGAMLSRIHSDMAEVANAWKSHMYTITSQSGSLEINWKYLAEVVLKLITKVGRLLERGGVLSPQYNEVLEEIIKASLELHKVISEDVTSMMEPVTYMTPCDAEFDPSPSRMEDTGDGNETMHFTQDTVICTLEMGPECRKRKESGSREETTHPTQDTVICTLEIGHECRKRKESGFREEASLEPQKVISDEVASMMEPVTYTKLCDAEYDPSRMEDTEGGGDEARHLAQDAGICTLEMGFEYRKRKESGSGEEASFELQKVISEEAASMELVTYTCESCDAKFDSSRMEDAKGEESETGSHRVICTMKMTAMSPSESSPVEEGATAKYGLNKFRPLTKGRSSATIDEIGEVDSKPRQSTLMGLGRMILSRPTYYVSPISPLAIPFY</sequence>
<gene>
    <name evidence="2" type="ORF">M378DRAFT_25824</name>
</gene>
<evidence type="ECO:0000313" key="3">
    <source>
        <dbReference type="Proteomes" id="UP000054549"/>
    </source>
</evidence>
<feature type="region of interest" description="Disordered" evidence="1">
    <location>
        <begin position="110"/>
        <end position="171"/>
    </location>
</feature>
<dbReference type="HOGENOM" id="CLU_282985_0_0_1"/>
<accession>A0A0C2WK49</accession>
<reference evidence="2 3" key="1">
    <citation type="submission" date="2014-04" db="EMBL/GenBank/DDBJ databases">
        <title>Evolutionary Origins and Diversification of the Mycorrhizal Mutualists.</title>
        <authorList>
            <consortium name="DOE Joint Genome Institute"/>
            <consortium name="Mycorrhizal Genomics Consortium"/>
            <person name="Kohler A."/>
            <person name="Kuo A."/>
            <person name="Nagy L.G."/>
            <person name="Floudas D."/>
            <person name="Copeland A."/>
            <person name="Barry K.W."/>
            <person name="Cichocki N."/>
            <person name="Veneault-Fourrey C."/>
            <person name="LaButti K."/>
            <person name="Lindquist E.A."/>
            <person name="Lipzen A."/>
            <person name="Lundell T."/>
            <person name="Morin E."/>
            <person name="Murat C."/>
            <person name="Riley R."/>
            <person name="Ohm R."/>
            <person name="Sun H."/>
            <person name="Tunlid A."/>
            <person name="Henrissat B."/>
            <person name="Grigoriev I.V."/>
            <person name="Hibbett D.S."/>
            <person name="Martin F."/>
        </authorList>
    </citation>
    <scope>NUCLEOTIDE SEQUENCE [LARGE SCALE GENOMIC DNA]</scope>
    <source>
        <strain evidence="2 3">Koide BX008</strain>
    </source>
</reference>
<dbReference type="EMBL" id="KN818277">
    <property type="protein sequence ID" value="KIL61937.1"/>
    <property type="molecule type" value="Genomic_DNA"/>
</dbReference>
<dbReference type="AlphaFoldDB" id="A0A0C2WK49"/>
<dbReference type="OrthoDB" id="3222645at2759"/>
<evidence type="ECO:0000256" key="1">
    <source>
        <dbReference type="SAM" id="MobiDB-lite"/>
    </source>
</evidence>
<dbReference type="CDD" id="cd10170">
    <property type="entry name" value="ASKHA_NBD_HSP70"/>
    <property type="match status" value="1"/>
</dbReference>
<dbReference type="InterPro" id="IPR043129">
    <property type="entry name" value="ATPase_NBD"/>
</dbReference>
<keyword evidence="3" id="KW-1185">Reference proteome</keyword>
<dbReference type="STRING" id="946122.A0A0C2WK49"/>
<name>A0A0C2WK49_AMAMK</name>
<dbReference type="PANTHER" id="PTHR14187">
    <property type="entry name" value="ALPHA KINASE/ELONGATION FACTOR 2 KINASE"/>
    <property type="match status" value="1"/>
</dbReference>